<evidence type="ECO:0000313" key="1">
    <source>
        <dbReference type="EMBL" id="KAB3531809.1"/>
    </source>
</evidence>
<dbReference type="InterPro" id="IPR015867">
    <property type="entry name" value="N-reg_PII/ATP_PRibTrfase_C"/>
</dbReference>
<dbReference type="Proteomes" id="UP000465601">
    <property type="component" value="Unassembled WGS sequence"/>
</dbReference>
<comment type="caution">
    <text evidence="1">The sequence shown here is derived from an EMBL/GenBank/DDBJ whole genome shotgun (WGS) entry which is preliminary data.</text>
</comment>
<accession>A0A833MES0</accession>
<dbReference type="SUPFAM" id="SSF54913">
    <property type="entry name" value="GlnB-like"/>
    <property type="match status" value="1"/>
</dbReference>
<proteinExistence type="predicted"/>
<dbReference type="EMBL" id="WBZB01000012">
    <property type="protein sequence ID" value="KAB3531809.1"/>
    <property type="molecule type" value="Genomic_DNA"/>
</dbReference>
<dbReference type="InterPro" id="IPR010375">
    <property type="entry name" value="CdAMP_rec"/>
</dbReference>
<dbReference type="RefSeq" id="WP_151864989.1">
    <property type="nucleotide sequence ID" value="NZ_WBZB01000012.1"/>
</dbReference>
<dbReference type="InterPro" id="IPR011322">
    <property type="entry name" value="N-reg_PII-like_a/b"/>
</dbReference>
<protein>
    <recommendedName>
        <fullName evidence="3">Transcriptional regulator</fullName>
    </recommendedName>
</protein>
<dbReference type="PANTHER" id="PTHR38456:SF1">
    <property type="entry name" value="CYCLIC DI-AMP RECEPTOR A"/>
    <property type="match status" value="1"/>
</dbReference>
<name>A0A833MES0_9FIRM</name>
<sequence length="109" mass="11900">MKLVIAIVHDDDVQPLLEDLTSKEFRVTKLATTGGFLRAGNTTLLIGVDDERLDQVIEIVKNNCESREQITTSPAPVTGTAGVFVPYPIEVKVGGATIFVVDIEKYIKL</sequence>
<reference evidence="1 2" key="1">
    <citation type="submission" date="2019-10" db="EMBL/GenBank/DDBJ databases">
        <title>Alkaliphilus serpentinus sp. nov. and Alkaliphilus pronyensis sp. nov., two novel anaerobic alkaliphilic species isolated from the serpentinized-hosted hydrothermal field of the Prony Bay (New Caledonia).</title>
        <authorList>
            <person name="Postec A."/>
        </authorList>
    </citation>
    <scope>NUCLEOTIDE SEQUENCE [LARGE SCALE GENOMIC DNA]</scope>
    <source>
        <strain evidence="1 2">LacT</strain>
    </source>
</reference>
<dbReference type="AlphaFoldDB" id="A0A833MES0"/>
<evidence type="ECO:0000313" key="2">
    <source>
        <dbReference type="Proteomes" id="UP000465601"/>
    </source>
</evidence>
<dbReference type="Gene3D" id="3.30.70.120">
    <property type="match status" value="1"/>
</dbReference>
<dbReference type="OrthoDB" id="9794275at2"/>
<dbReference type="Pfam" id="PF06153">
    <property type="entry name" value="CdAMP_rec"/>
    <property type="match status" value="1"/>
</dbReference>
<evidence type="ECO:0008006" key="3">
    <source>
        <dbReference type="Google" id="ProtNLM"/>
    </source>
</evidence>
<keyword evidence="2" id="KW-1185">Reference proteome</keyword>
<dbReference type="PANTHER" id="PTHR38456">
    <property type="entry name" value="CYCLIC DI-AMP RECEPTOR A"/>
    <property type="match status" value="1"/>
</dbReference>
<gene>
    <name evidence="1" type="ORF">F8153_03570</name>
</gene>
<organism evidence="1 2">
    <name type="scientific">Alkaliphilus serpentinus</name>
    <dbReference type="NCBI Taxonomy" id="1482731"/>
    <lineage>
        <taxon>Bacteria</taxon>
        <taxon>Bacillati</taxon>
        <taxon>Bacillota</taxon>
        <taxon>Clostridia</taxon>
        <taxon>Peptostreptococcales</taxon>
        <taxon>Natronincolaceae</taxon>
        <taxon>Alkaliphilus</taxon>
    </lineage>
</organism>